<dbReference type="InterPro" id="IPR041569">
    <property type="entry name" value="AAA_lid_3"/>
</dbReference>
<dbReference type="PANTHER" id="PTHR45644">
    <property type="entry name" value="AAA ATPASE, PUTATIVE (AFU_ORTHOLOGUE AFUA_2G12920)-RELATED-RELATED"/>
    <property type="match status" value="1"/>
</dbReference>
<evidence type="ECO:0000313" key="9">
    <source>
        <dbReference type="Proteomes" id="UP000193986"/>
    </source>
</evidence>
<reference evidence="8 9" key="1">
    <citation type="submission" date="2016-07" db="EMBL/GenBank/DDBJ databases">
        <title>Pervasive Adenine N6-methylation of Active Genes in Fungi.</title>
        <authorList>
            <consortium name="DOE Joint Genome Institute"/>
            <person name="Mondo S.J."/>
            <person name="Dannebaum R.O."/>
            <person name="Kuo R.C."/>
            <person name="Labutti K."/>
            <person name="Haridas S."/>
            <person name="Kuo A."/>
            <person name="Salamov A."/>
            <person name="Ahrendt S.R."/>
            <person name="Lipzen A."/>
            <person name="Sullivan W."/>
            <person name="Andreopoulos W.B."/>
            <person name="Clum A."/>
            <person name="Lindquist E."/>
            <person name="Daum C."/>
            <person name="Ramamoorthy G.K."/>
            <person name="Gryganskyi A."/>
            <person name="Culley D."/>
            <person name="Magnuson J.K."/>
            <person name="James T.Y."/>
            <person name="O'Malley M.A."/>
            <person name="Stajich J.E."/>
            <person name="Spatafora J.W."/>
            <person name="Visel A."/>
            <person name="Grigoriev I.V."/>
        </authorList>
    </citation>
    <scope>NUCLEOTIDE SEQUENCE [LARGE SCALE GENOMIC DNA]</scope>
    <source>
        <strain evidence="8 9">68-887.2</strain>
    </source>
</reference>
<comment type="subcellular location">
    <subcellularLocation>
        <location evidence="1">Mitochondrion outer membrane</location>
        <topology evidence="1">Single-pass membrane protein</topology>
    </subcellularLocation>
</comment>
<keyword evidence="4" id="KW-0067">ATP-binding</keyword>
<dbReference type="Pfam" id="PF17862">
    <property type="entry name" value="AAA_lid_3"/>
    <property type="match status" value="1"/>
</dbReference>
<protein>
    <recommendedName>
        <fullName evidence="7">AAA+ ATPase domain-containing protein</fullName>
    </recommendedName>
</protein>
<feature type="region of interest" description="Disordered" evidence="6">
    <location>
        <begin position="226"/>
        <end position="281"/>
    </location>
</feature>
<dbReference type="GO" id="GO:0005524">
    <property type="term" value="F:ATP binding"/>
    <property type="evidence" value="ECO:0007669"/>
    <property type="project" value="UniProtKB-KW"/>
</dbReference>
<dbReference type="InterPro" id="IPR027417">
    <property type="entry name" value="P-loop_NTPase"/>
</dbReference>
<feature type="region of interest" description="Disordered" evidence="6">
    <location>
        <begin position="1057"/>
        <end position="1076"/>
    </location>
</feature>
<feature type="region of interest" description="Disordered" evidence="6">
    <location>
        <begin position="656"/>
        <end position="687"/>
    </location>
</feature>
<feature type="compositionally biased region" description="Polar residues" evidence="6">
    <location>
        <begin position="23"/>
        <end position="37"/>
    </location>
</feature>
<evidence type="ECO:0000313" key="8">
    <source>
        <dbReference type="EMBL" id="ORY25234.1"/>
    </source>
</evidence>
<feature type="compositionally biased region" description="Low complexity" evidence="6">
    <location>
        <begin position="1040"/>
        <end position="1050"/>
    </location>
</feature>
<dbReference type="EMBL" id="MCFC01000059">
    <property type="protein sequence ID" value="ORY25234.1"/>
    <property type="molecule type" value="Genomic_DNA"/>
</dbReference>
<evidence type="ECO:0000256" key="1">
    <source>
        <dbReference type="ARBA" id="ARBA00004572"/>
    </source>
</evidence>
<feature type="compositionally biased region" description="Pro residues" evidence="6">
    <location>
        <begin position="253"/>
        <end position="264"/>
    </location>
</feature>
<evidence type="ECO:0000256" key="4">
    <source>
        <dbReference type="ARBA" id="ARBA00022840"/>
    </source>
</evidence>
<dbReference type="Gene3D" id="3.40.50.300">
    <property type="entry name" value="P-loop containing nucleotide triphosphate hydrolases"/>
    <property type="match status" value="1"/>
</dbReference>
<evidence type="ECO:0000256" key="2">
    <source>
        <dbReference type="ARBA" id="ARBA00022741"/>
    </source>
</evidence>
<dbReference type="PANTHER" id="PTHR45644:SF56">
    <property type="entry name" value="AAA ATPASE, PUTATIVE (AFU_ORTHOLOGUE AFUA_2G12920)-RELATED"/>
    <property type="match status" value="1"/>
</dbReference>
<gene>
    <name evidence="8" type="ORF">BCR39DRAFT_544529</name>
</gene>
<dbReference type="Proteomes" id="UP000193986">
    <property type="component" value="Unassembled WGS sequence"/>
</dbReference>
<proteinExistence type="predicted"/>
<feature type="compositionally biased region" description="Low complexity" evidence="6">
    <location>
        <begin position="240"/>
        <end position="252"/>
    </location>
</feature>
<dbReference type="InterPro" id="IPR003959">
    <property type="entry name" value="ATPase_AAA_core"/>
</dbReference>
<organism evidence="8 9">
    <name type="scientific">Naematelia encephala</name>
    <dbReference type="NCBI Taxonomy" id="71784"/>
    <lineage>
        <taxon>Eukaryota</taxon>
        <taxon>Fungi</taxon>
        <taxon>Dikarya</taxon>
        <taxon>Basidiomycota</taxon>
        <taxon>Agaricomycotina</taxon>
        <taxon>Tremellomycetes</taxon>
        <taxon>Tremellales</taxon>
        <taxon>Naemateliaceae</taxon>
        <taxon>Naematelia</taxon>
    </lineage>
</organism>
<dbReference type="InParanoid" id="A0A1Y2ARZ1"/>
<dbReference type="InterPro" id="IPR003593">
    <property type="entry name" value="AAA+_ATPase"/>
</dbReference>
<dbReference type="InterPro" id="IPR051701">
    <property type="entry name" value="Mito_OM_Translocase_MSP1"/>
</dbReference>
<keyword evidence="3" id="KW-1000">Mitochondrion outer membrane</keyword>
<accession>A0A1Y2ARZ1</accession>
<feature type="compositionally biased region" description="Acidic residues" evidence="6">
    <location>
        <begin position="265"/>
        <end position="277"/>
    </location>
</feature>
<dbReference type="SUPFAM" id="SSF52540">
    <property type="entry name" value="P-loop containing nucleoside triphosphate hydrolases"/>
    <property type="match status" value="1"/>
</dbReference>
<keyword evidence="3" id="KW-0472">Membrane</keyword>
<sequence length="1116" mass="120232">MRRVAPASLRRQICPSAARARPPSSTFTPLKQFTSSPLHYYPRSKPRAARNLANDDDDSPNGFPSSPGDEPEDHVDPSSDGSTWSPGGQPPSSPSFASIVTSIIPPAPSDTPLPDELRPVLAHVLATFLPANQNIDVRMDKRPRKSTPSAGGAFMPNIHGMNIMQMQNEGSEEQDEASESVLALVSPFEGGGHYNLQAVQRIAAEIDAEVQRVELVMGVGLDGPSSPLGSTGRAAPPLPSNVNPLLNSVVRPSPSPESSPPPMPMEEEEMESGDEGESSPSAAMMVLPMGGRGFGLPTPSSPKSANGIQDDWVKFFEHLINTKAPDADDSAKKRIILLDSPEAMSDTFDAWWPSLVEAVHRRRKGQPAGKTKKAVAPRPTTVILSSAPSMLASHTAPFASSEKETSGVERPPIQQALQELAERYGGTLESREHGQDDVPLWWGSEEEDIEGRTKRNQRRLAAILDENKGAVSLLPIFGGRSNKSQRKSPFGQFPLVEIISAQMGRPPSETKASGSPQSIICKAIPIIPPQRDAAQEGIERLGRRFLTNAALVSRAVSLRGGTLVDPLSVLSLIQVKSTESKASLLKRGSSEARKGLHNVVLSWTEAQNLASSALGRVMASHPREDVSEPLPIKWDDIMNAWRAGKEEEKQLRKHIKKYLPSTPTSATPVDGSPLGSSPKPPASDPVVEKIKKSRELSGHERRLLSCIVDPSKLSSTTFQDVHLPFKTIDGIRTIISLPLLFPEAFRGGVLRDHSTSGALLFGPPGTGKTLLARAVANESGARMLAIQPSDVNDKYFGEGEKLVKAVFSLARRLSPCVVFLDEVDALFGARSARGGSFGNKAHDQLLTEFMQEMDGLSSAGANRDKRVVVIGATNRPFDLDDAVLRRLPRRLLVDLPGAEDRKAIMQILLREEHLAADVDLDKLAKGTDGFSGSDLKHLCVSAALAAVKDVVSVPWRQHLAETAPIINDSQSSPSTAGITKSENFVHVPQETVVEEKKVEPEVVPSMKADESTFFSQVTMEGKLDPLASRAAPPTDTPEASTTTSKLDDSSLAADAVDKTLSADTSSSSTSSTKPLQKRILEARHFKAALLEIRPSSSEEGTLPELRKVSDVFFCFT</sequence>
<dbReference type="OrthoDB" id="39734at2759"/>
<keyword evidence="2" id="KW-0547">Nucleotide-binding</keyword>
<feature type="region of interest" description="Disordered" evidence="6">
    <location>
        <begin position="1"/>
        <end position="115"/>
    </location>
</feature>
<dbReference type="AlphaFoldDB" id="A0A1Y2ARZ1"/>
<dbReference type="Gene3D" id="1.10.8.60">
    <property type="match status" value="1"/>
</dbReference>
<dbReference type="SMART" id="SM00382">
    <property type="entry name" value="AAA"/>
    <property type="match status" value="1"/>
</dbReference>
<evidence type="ECO:0000259" key="7">
    <source>
        <dbReference type="SMART" id="SM00382"/>
    </source>
</evidence>
<name>A0A1Y2ARZ1_9TREE</name>
<feature type="domain" description="AAA+ ATPase" evidence="7">
    <location>
        <begin position="754"/>
        <end position="897"/>
    </location>
</feature>
<dbReference type="PROSITE" id="PS00674">
    <property type="entry name" value="AAA"/>
    <property type="match status" value="1"/>
</dbReference>
<feature type="region of interest" description="Disordered" evidence="6">
    <location>
        <begin position="1024"/>
        <end position="1050"/>
    </location>
</feature>
<keyword evidence="9" id="KW-1185">Reference proteome</keyword>
<comment type="caution">
    <text evidence="8">The sequence shown here is derived from an EMBL/GenBank/DDBJ whole genome shotgun (WGS) entry which is preliminary data.</text>
</comment>
<dbReference type="GO" id="GO:0016887">
    <property type="term" value="F:ATP hydrolysis activity"/>
    <property type="evidence" value="ECO:0007669"/>
    <property type="project" value="InterPro"/>
</dbReference>
<keyword evidence="5" id="KW-0496">Mitochondrion</keyword>
<dbReference type="GO" id="GO:0005741">
    <property type="term" value="C:mitochondrial outer membrane"/>
    <property type="evidence" value="ECO:0007669"/>
    <property type="project" value="UniProtKB-SubCell"/>
</dbReference>
<evidence type="ECO:0000256" key="6">
    <source>
        <dbReference type="SAM" id="MobiDB-lite"/>
    </source>
</evidence>
<dbReference type="STRING" id="71784.A0A1Y2ARZ1"/>
<evidence type="ECO:0000256" key="3">
    <source>
        <dbReference type="ARBA" id="ARBA00022787"/>
    </source>
</evidence>
<evidence type="ECO:0000256" key="5">
    <source>
        <dbReference type="ARBA" id="ARBA00023128"/>
    </source>
</evidence>
<dbReference type="Pfam" id="PF00004">
    <property type="entry name" value="AAA"/>
    <property type="match status" value="1"/>
</dbReference>
<dbReference type="InterPro" id="IPR003960">
    <property type="entry name" value="ATPase_AAA_CS"/>
</dbReference>